<feature type="signal peptide" evidence="1">
    <location>
        <begin position="1"/>
        <end position="30"/>
    </location>
</feature>
<proteinExistence type="predicted"/>
<dbReference type="AlphaFoldDB" id="A0AAD9M7U4"/>
<protein>
    <recommendedName>
        <fullName evidence="4">Secreted protein</fullName>
    </recommendedName>
</protein>
<evidence type="ECO:0008006" key="4">
    <source>
        <dbReference type="Google" id="ProtNLM"/>
    </source>
</evidence>
<evidence type="ECO:0000313" key="3">
    <source>
        <dbReference type="Proteomes" id="UP001232148"/>
    </source>
</evidence>
<sequence length="105" mass="11540">MKMGLFAMYGRCKSNILVSLLLLLVGTCMTVTCCRSLQGYCHSIKGTIAKCIVTQTVYGKVCVNNRRRLMLDTCVCALRIHSLLCKLGLPSGLRVGAATQVLFFF</sequence>
<keyword evidence="1" id="KW-0732">Signal</keyword>
<dbReference type="Proteomes" id="UP001232148">
    <property type="component" value="Unassembled WGS sequence"/>
</dbReference>
<evidence type="ECO:0000313" key="2">
    <source>
        <dbReference type="EMBL" id="KAK2032460.1"/>
    </source>
</evidence>
<comment type="caution">
    <text evidence="2">The sequence shown here is derived from an EMBL/GenBank/DDBJ whole genome shotgun (WGS) entry which is preliminary data.</text>
</comment>
<name>A0AAD9M7U4_9PEZI</name>
<keyword evidence="3" id="KW-1185">Reference proteome</keyword>
<organism evidence="2 3">
    <name type="scientific">Colletotrichum zoysiae</name>
    <dbReference type="NCBI Taxonomy" id="1216348"/>
    <lineage>
        <taxon>Eukaryota</taxon>
        <taxon>Fungi</taxon>
        <taxon>Dikarya</taxon>
        <taxon>Ascomycota</taxon>
        <taxon>Pezizomycotina</taxon>
        <taxon>Sordariomycetes</taxon>
        <taxon>Hypocreomycetidae</taxon>
        <taxon>Glomerellales</taxon>
        <taxon>Glomerellaceae</taxon>
        <taxon>Colletotrichum</taxon>
        <taxon>Colletotrichum graminicola species complex</taxon>
    </lineage>
</organism>
<gene>
    <name evidence="2" type="ORF">LX32DRAFT_200240</name>
</gene>
<feature type="chain" id="PRO_5041976129" description="Secreted protein" evidence="1">
    <location>
        <begin position="31"/>
        <end position="105"/>
    </location>
</feature>
<evidence type="ECO:0000256" key="1">
    <source>
        <dbReference type="SAM" id="SignalP"/>
    </source>
</evidence>
<dbReference type="EMBL" id="MU842831">
    <property type="protein sequence ID" value="KAK2032460.1"/>
    <property type="molecule type" value="Genomic_DNA"/>
</dbReference>
<reference evidence="2" key="1">
    <citation type="submission" date="2021-06" db="EMBL/GenBank/DDBJ databases">
        <title>Comparative genomics, transcriptomics and evolutionary studies reveal genomic signatures of adaptation to plant cell wall in hemibiotrophic fungi.</title>
        <authorList>
            <consortium name="DOE Joint Genome Institute"/>
            <person name="Baroncelli R."/>
            <person name="Diaz J.F."/>
            <person name="Benocci T."/>
            <person name="Peng M."/>
            <person name="Battaglia E."/>
            <person name="Haridas S."/>
            <person name="Andreopoulos W."/>
            <person name="Labutti K."/>
            <person name="Pangilinan J."/>
            <person name="Floch G.L."/>
            <person name="Makela M.R."/>
            <person name="Henrissat B."/>
            <person name="Grigoriev I.V."/>
            <person name="Crouch J.A."/>
            <person name="De Vries R.P."/>
            <person name="Sukno S.A."/>
            <person name="Thon M.R."/>
        </authorList>
    </citation>
    <scope>NUCLEOTIDE SEQUENCE</scope>
    <source>
        <strain evidence="2">MAFF235873</strain>
    </source>
</reference>
<accession>A0AAD9M7U4</accession>